<organism evidence="1 2">
    <name type="scientific">Saccharopolyspora montiporae</name>
    <dbReference type="NCBI Taxonomy" id="2781240"/>
    <lineage>
        <taxon>Bacteria</taxon>
        <taxon>Bacillati</taxon>
        <taxon>Actinomycetota</taxon>
        <taxon>Actinomycetes</taxon>
        <taxon>Pseudonocardiales</taxon>
        <taxon>Pseudonocardiaceae</taxon>
        <taxon>Saccharopolyspora</taxon>
    </lineage>
</organism>
<dbReference type="RefSeq" id="WP_193928242.1">
    <property type="nucleotide sequence ID" value="NZ_JADEYC010000015.1"/>
</dbReference>
<reference evidence="1" key="1">
    <citation type="submission" date="2020-10" db="EMBL/GenBank/DDBJ databases">
        <title>Diversity and distribution of actinomycetes associated with coral in the coast of Hainan.</title>
        <authorList>
            <person name="Li F."/>
        </authorList>
    </citation>
    <scope>NUCLEOTIDE SEQUENCE</scope>
    <source>
        <strain evidence="1">HNM0983</strain>
    </source>
</reference>
<dbReference type="Proteomes" id="UP000598360">
    <property type="component" value="Unassembled WGS sequence"/>
</dbReference>
<dbReference type="EMBL" id="JADEYC010000015">
    <property type="protein sequence ID" value="MBE9374806.1"/>
    <property type="molecule type" value="Genomic_DNA"/>
</dbReference>
<protein>
    <submittedName>
        <fullName evidence="1">Uncharacterized protein</fullName>
    </submittedName>
</protein>
<name>A0A929B9L9_9PSEU</name>
<evidence type="ECO:0000313" key="2">
    <source>
        <dbReference type="Proteomes" id="UP000598360"/>
    </source>
</evidence>
<sequence length="62" mass="6951">MNEQTALAVLLRAMQWELDHAAFEVGGGRLSGEERLRLAERLRHTANHLQDAITVSPNDQVN</sequence>
<comment type="caution">
    <text evidence="1">The sequence shown here is derived from an EMBL/GenBank/DDBJ whole genome shotgun (WGS) entry which is preliminary data.</text>
</comment>
<keyword evidence="2" id="KW-1185">Reference proteome</keyword>
<proteinExistence type="predicted"/>
<accession>A0A929B9L9</accession>
<evidence type="ECO:0000313" key="1">
    <source>
        <dbReference type="EMBL" id="MBE9374806.1"/>
    </source>
</evidence>
<gene>
    <name evidence="1" type="ORF">IQ251_10155</name>
</gene>
<dbReference type="AlphaFoldDB" id="A0A929B9L9"/>